<dbReference type="SUPFAM" id="SSF53041">
    <property type="entry name" value="Resolvase-like"/>
    <property type="match status" value="1"/>
</dbReference>
<dbReference type="InterPro" id="IPR036162">
    <property type="entry name" value="Resolvase-like_N_sf"/>
</dbReference>
<dbReference type="GeneID" id="96737394"/>
<evidence type="ECO:0000313" key="4">
    <source>
        <dbReference type="EMBL" id="ART75067.1"/>
    </source>
</evidence>
<accession>A0ABN4Z9N5</accession>
<evidence type="ECO:0000256" key="2">
    <source>
        <dbReference type="ARBA" id="ARBA00023172"/>
    </source>
</evidence>
<keyword evidence="2" id="KW-0233">DNA recombination</keyword>
<feature type="domain" description="Resolvase/invertase-type recombinase catalytic" evidence="3">
    <location>
        <begin position="13"/>
        <end position="111"/>
    </location>
</feature>
<proteinExistence type="predicted"/>
<dbReference type="EMBL" id="CP020880">
    <property type="protein sequence ID" value="ART75067.1"/>
    <property type="molecule type" value="Genomic_DNA"/>
</dbReference>
<dbReference type="Gene3D" id="3.40.50.1390">
    <property type="entry name" value="Resolvase, N-terminal catalytic domain"/>
    <property type="match status" value="1"/>
</dbReference>
<protein>
    <recommendedName>
        <fullName evidence="3">Resolvase/invertase-type recombinase catalytic domain-containing protein</fullName>
    </recommendedName>
</protein>
<dbReference type="SMART" id="SM00857">
    <property type="entry name" value="Resolvase"/>
    <property type="match status" value="1"/>
</dbReference>
<dbReference type="PANTHER" id="PTHR30461">
    <property type="entry name" value="DNA-INVERTASE FROM LAMBDOID PROPHAGE"/>
    <property type="match status" value="1"/>
</dbReference>
<keyword evidence="1" id="KW-0238">DNA-binding</keyword>
<evidence type="ECO:0000256" key="1">
    <source>
        <dbReference type="ARBA" id="ARBA00023125"/>
    </source>
</evidence>
<gene>
    <name evidence="4" type="ORF">B4U37_02960</name>
</gene>
<organism evidence="4 5">
    <name type="scientific">Sutcliffiella horikoshii</name>
    <dbReference type="NCBI Taxonomy" id="79883"/>
    <lineage>
        <taxon>Bacteria</taxon>
        <taxon>Bacillati</taxon>
        <taxon>Bacillota</taxon>
        <taxon>Bacilli</taxon>
        <taxon>Bacillales</taxon>
        <taxon>Bacillaceae</taxon>
        <taxon>Sutcliffiella</taxon>
    </lineage>
</organism>
<evidence type="ECO:0000259" key="3">
    <source>
        <dbReference type="SMART" id="SM00857"/>
    </source>
</evidence>
<dbReference type="Proteomes" id="UP000195573">
    <property type="component" value="Chromosome"/>
</dbReference>
<name>A0ABN4Z9N5_9BACI</name>
<dbReference type="InterPro" id="IPR050639">
    <property type="entry name" value="SSR_resolvase"/>
</dbReference>
<reference evidence="4 5" key="1">
    <citation type="submission" date="2017-04" db="EMBL/GenBank/DDBJ databases">
        <title>Complete Genome Sequence of the Bacillus horikoshii 20a strain from Cuatro Cienegas, Coahuila, Mexico.</title>
        <authorList>
            <person name="Zarza E."/>
            <person name="Alcaraz L.D."/>
            <person name="Aguilar-Salinas B."/>
            <person name="Islas A."/>
            <person name="Olmedo-Alvarez G."/>
        </authorList>
    </citation>
    <scope>NUCLEOTIDE SEQUENCE [LARGE SCALE GENOMIC DNA]</scope>
    <source>
        <strain evidence="4 5">20a</strain>
    </source>
</reference>
<dbReference type="PANTHER" id="PTHR30461:SF2">
    <property type="entry name" value="SERINE RECOMBINASE PINE-RELATED"/>
    <property type="match status" value="1"/>
</dbReference>
<dbReference type="Pfam" id="PF00239">
    <property type="entry name" value="Resolvase"/>
    <property type="match status" value="1"/>
</dbReference>
<dbReference type="RefSeq" id="WP_088017001.1">
    <property type="nucleotide sequence ID" value="NZ_CP020880.1"/>
</dbReference>
<dbReference type="InterPro" id="IPR006119">
    <property type="entry name" value="Resolv_N"/>
</dbReference>
<keyword evidence="5" id="KW-1185">Reference proteome</keyword>
<sequence>MKHTQGKNNQSVFYICANHEESLNSQKVAAEKYAEHLAHSLNIIVDAKTSGMLPLNKRTGMQKLFLLIEERAIDTVIVDSLSRVSRKGEQLIDFISLLKQNNIKLIELGRRE</sequence>
<evidence type="ECO:0000313" key="5">
    <source>
        <dbReference type="Proteomes" id="UP000195573"/>
    </source>
</evidence>